<keyword evidence="3" id="KW-1185">Reference proteome</keyword>
<dbReference type="EMBL" id="JBGUBD010000005">
    <property type="protein sequence ID" value="MFA9478419.1"/>
    <property type="molecule type" value="Genomic_DNA"/>
</dbReference>
<name>A0ABV4U7D8_9BACT</name>
<sequence>MEENRTRRALDELADLFLTGPTGGPPSPVEADEPADADQADADRDTPASATKAARHPRDAETVLAEFDLEGPAPIRLPPKTGPVAPRPSPYRRPADDRPEPRASRASSPAAPSLRLHRDDVGSAGPTDESSTDDADDREARLPVAAPASVEAVLLGNLPGLSGPWLTQYAQRLAQREGPVLLLHLDEQGLDMEMVEPTDRPQPPGRVPPGGQARDLVDRLETLIRLAPHPVRRVLVHVEASPNPMVLAKLRCLDAWTLLTGADDAATVAGYRLLKRMIETDPAATPRRVGVMMMGSDDESACRGIARLRSAAASFLDTPIELVGSQRQMVPVNLRQLGRFEPMQTLWPSLRRWLAGLDPAEGRSGTAQAEPTHAESADVEPADDFDSPDVEPADFASAETEFPFDELPSFDEPTREPELEQTTERVPERTAEQAPRQSTAREPQSAAEQPAHQQPAAQPTAEPAQPQPSEGEASPDLAAFLTGDALVGGMALEARCPHQPDTQLLLDQDGRLHLLRRHAPAADRTAVAQRSDDDLPALRRALIELLEARAWVREHVELLQLTQRQCRFDRAADPVLHLFTHRADLANALTARLGPMLKLHLLQKVGQAEHATWFSTPLN</sequence>
<feature type="region of interest" description="Disordered" evidence="1">
    <location>
        <begin position="359"/>
        <end position="475"/>
    </location>
</feature>
<feature type="compositionally biased region" description="Acidic residues" evidence="1">
    <location>
        <begin position="377"/>
        <end position="392"/>
    </location>
</feature>
<evidence type="ECO:0000313" key="3">
    <source>
        <dbReference type="Proteomes" id="UP001575105"/>
    </source>
</evidence>
<comment type="caution">
    <text evidence="2">The sequence shown here is derived from an EMBL/GenBank/DDBJ whole genome shotgun (WGS) entry which is preliminary data.</text>
</comment>
<protein>
    <submittedName>
        <fullName evidence="2">Uncharacterized protein</fullName>
    </submittedName>
</protein>
<dbReference type="RefSeq" id="WP_425345347.1">
    <property type="nucleotide sequence ID" value="NZ_JBGUBD010000005.1"/>
</dbReference>
<proteinExistence type="predicted"/>
<evidence type="ECO:0000256" key="1">
    <source>
        <dbReference type="SAM" id="MobiDB-lite"/>
    </source>
</evidence>
<feature type="compositionally biased region" description="Low complexity" evidence="1">
    <location>
        <begin position="442"/>
        <end position="470"/>
    </location>
</feature>
<organism evidence="2 3">
    <name type="scientific">Natronomicrosphaera hydrolytica</name>
    <dbReference type="NCBI Taxonomy" id="3242702"/>
    <lineage>
        <taxon>Bacteria</taxon>
        <taxon>Pseudomonadati</taxon>
        <taxon>Planctomycetota</taxon>
        <taxon>Phycisphaerae</taxon>
        <taxon>Phycisphaerales</taxon>
        <taxon>Phycisphaeraceae</taxon>
        <taxon>Natronomicrosphaera</taxon>
    </lineage>
</organism>
<gene>
    <name evidence="2" type="ORF">ACERK3_08930</name>
</gene>
<reference evidence="2 3" key="1">
    <citation type="submission" date="2024-08" db="EMBL/GenBank/DDBJ databases">
        <title>Whole-genome sequencing of halo(alkali)philic microorganisms from hypersaline lakes.</title>
        <authorList>
            <person name="Sorokin D.Y."/>
            <person name="Merkel A.Y."/>
            <person name="Messina E."/>
            <person name="Yakimov M."/>
        </authorList>
    </citation>
    <scope>NUCLEOTIDE SEQUENCE [LARGE SCALE GENOMIC DNA]</scope>
    <source>
        <strain evidence="2 3">AB-hyl4</strain>
    </source>
</reference>
<dbReference type="Proteomes" id="UP001575105">
    <property type="component" value="Unassembled WGS sequence"/>
</dbReference>
<feature type="compositionally biased region" description="Pro residues" evidence="1">
    <location>
        <begin position="75"/>
        <end position="91"/>
    </location>
</feature>
<feature type="region of interest" description="Disordered" evidence="1">
    <location>
        <begin position="15"/>
        <end position="138"/>
    </location>
</feature>
<feature type="compositionally biased region" description="Low complexity" evidence="1">
    <location>
        <begin position="104"/>
        <end position="114"/>
    </location>
</feature>
<accession>A0ABV4U7D8</accession>
<feature type="compositionally biased region" description="Acidic residues" evidence="1">
    <location>
        <begin position="30"/>
        <end position="40"/>
    </location>
</feature>
<evidence type="ECO:0000313" key="2">
    <source>
        <dbReference type="EMBL" id="MFA9478419.1"/>
    </source>
</evidence>
<feature type="compositionally biased region" description="Basic and acidic residues" evidence="1">
    <location>
        <begin position="412"/>
        <end position="431"/>
    </location>
</feature>
<feature type="compositionally biased region" description="Basic and acidic residues" evidence="1">
    <location>
        <begin position="93"/>
        <end position="103"/>
    </location>
</feature>